<protein>
    <submittedName>
        <fullName evidence="2">Uncharacterized protein</fullName>
    </submittedName>
</protein>
<sequence length="239" mass="25262">MGAPNGDLPMKPRIFSKLTLPLIAAVLTVASASAQDKKGTNLSDSAAISAAPTPAEQLVLGYRLADYARTLRDARAMIVAARMVDSITVKEGTDRGKLEGAGKGGGEARPISAAGLFAEAKQFANGDTDILAEIEKAQAESSRSAMRGAIRTVQFVPAQTTWTVNLAWRGGEPMVIGMRRDTATPVDLKIYDENGNLVCQDMSHNVTLYCRVNPIWSGAFSIQGINHGDVGTGIAMVTN</sequence>
<name>A0A9X2HNZ8_9SPHN</name>
<gene>
    <name evidence="2" type="ORF">M9978_10520</name>
</gene>
<feature type="chain" id="PRO_5040842359" evidence="1">
    <location>
        <begin position="35"/>
        <end position="239"/>
    </location>
</feature>
<accession>A0A9X2HNZ8</accession>
<organism evidence="2 3">
    <name type="scientific">Sphingomonas tagetis</name>
    <dbReference type="NCBI Taxonomy" id="2949092"/>
    <lineage>
        <taxon>Bacteria</taxon>
        <taxon>Pseudomonadati</taxon>
        <taxon>Pseudomonadota</taxon>
        <taxon>Alphaproteobacteria</taxon>
        <taxon>Sphingomonadales</taxon>
        <taxon>Sphingomonadaceae</taxon>
        <taxon>Sphingomonas</taxon>
    </lineage>
</organism>
<evidence type="ECO:0000313" key="3">
    <source>
        <dbReference type="Proteomes" id="UP001139451"/>
    </source>
</evidence>
<feature type="signal peptide" evidence="1">
    <location>
        <begin position="1"/>
        <end position="34"/>
    </location>
</feature>
<keyword evidence="1" id="KW-0732">Signal</keyword>
<keyword evidence="3" id="KW-1185">Reference proteome</keyword>
<dbReference type="EMBL" id="JAMLDX010000007">
    <property type="protein sequence ID" value="MCP3730863.1"/>
    <property type="molecule type" value="Genomic_DNA"/>
</dbReference>
<dbReference type="AlphaFoldDB" id="A0A9X2HNZ8"/>
<comment type="caution">
    <text evidence="2">The sequence shown here is derived from an EMBL/GenBank/DDBJ whole genome shotgun (WGS) entry which is preliminary data.</text>
</comment>
<reference evidence="2" key="1">
    <citation type="submission" date="2022-05" db="EMBL/GenBank/DDBJ databases">
        <title>Sphingomonas sp. strain MG17 Genome sequencing and assembly.</title>
        <authorList>
            <person name="Kim I."/>
        </authorList>
    </citation>
    <scope>NUCLEOTIDE SEQUENCE</scope>
    <source>
        <strain evidence="2">MG17</strain>
    </source>
</reference>
<proteinExistence type="predicted"/>
<dbReference type="Proteomes" id="UP001139451">
    <property type="component" value="Unassembled WGS sequence"/>
</dbReference>
<evidence type="ECO:0000256" key="1">
    <source>
        <dbReference type="SAM" id="SignalP"/>
    </source>
</evidence>
<evidence type="ECO:0000313" key="2">
    <source>
        <dbReference type="EMBL" id="MCP3730863.1"/>
    </source>
</evidence>